<keyword evidence="3 6" id="KW-0812">Transmembrane</keyword>
<feature type="transmembrane region" description="Helical" evidence="7">
    <location>
        <begin position="104"/>
        <end position="124"/>
    </location>
</feature>
<reference evidence="8 9" key="1">
    <citation type="submission" date="2019-08" db="EMBL/GenBank/DDBJ databases">
        <title>In-depth cultivation of the pig gut microbiome towards novel bacterial diversity and tailored functional studies.</title>
        <authorList>
            <person name="Wylensek D."/>
            <person name="Hitch T.C.A."/>
            <person name="Clavel T."/>
        </authorList>
    </citation>
    <scope>NUCLEOTIDE SEQUENCE [LARGE SCALE GENOMIC DNA]</scope>
    <source>
        <strain evidence="8 9">WCA-383-APC-5B</strain>
    </source>
</reference>
<evidence type="ECO:0000256" key="4">
    <source>
        <dbReference type="ARBA" id="ARBA00022989"/>
    </source>
</evidence>
<dbReference type="PANTHER" id="PTHR30477">
    <property type="entry name" value="ABC-TRANSPORTER METAL-BINDING PROTEIN"/>
    <property type="match status" value="1"/>
</dbReference>
<keyword evidence="6" id="KW-0813">Transport</keyword>
<dbReference type="RefSeq" id="WP_154531162.1">
    <property type="nucleotide sequence ID" value="NZ_VULX01000009.1"/>
</dbReference>
<dbReference type="Pfam" id="PF00950">
    <property type="entry name" value="ABC-3"/>
    <property type="match status" value="1"/>
</dbReference>
<keyword evidence="4 7" id="KW-1133">Transmembrane helix</keyword>
<evidence type="ECO:0000256" key="2">
    <source>
        <dbReference type="ARBA" id="ARBA00008034"/>
    </source>
</evidence>
<dbReference type="Gene3D" id="1.10.3470.10">
    <property type="entry name" value="ABC transporter involved in vitamin B12 uptake, BtuC"/>
    <property type="match status" value="1"/>
</dbReference>
<dbReference type="AlphaFoldDB" id="A0A7X2MY79"/>
<evidence type="ECO:0000256" key="7">
    <source>
        <dbReference type="SAM" id="Phobius"/>
    </source>
</evidence>
<dbReference type="GO" id="GO:0043190">
    <property type="term" value="C:ATP-binding cassette (ABC) transporter complex"/>
    <property type="evidence" value="ECO:0007669"/>
    <property type="project" value="InterPro"/>
</dbReference>
<organism evidence="8 9">
    <name type="scientific">Inconstantimicrobium porci</name>
    <dbReference type="NCBI Taxonomy" id="2652291"/>
    <lineage>
        <taxon>Bacteria</taxon>
        <taxon>Bacillati</taxon>
        <taxon>Bacillota</taxon>
        <taxon>Clostridia</taxon>
        <taxon>Eubacteriales</taxon>
        <taxon>Clostridiaceae</taxon>
        <taxon>Inconstantimicrobium</taxon>
    </lineage>
</organism>
<dbReference type="InterPro" id="IPR001626">
    <property type="entry name" value="ABC_TroCD"/>
</dbReference>
<dbReference type="Proteomes" id="UP000460287">
    <property type="component" value="Unassembled WGS sequence"/>
</dbReference>
<evidence type="ECO:0000256" key="5">
    <source>
        <dbReference type="ARBA" id="ARBA00023136"/>
    </source>
</evidence>
<comment type="caution">
    <text evidence="8">The sequence shown here is derived from an EMBL/GenBank/DDBJ whole genome shotgun (WGS) entry which is preliminary data.</text>
</comment>
<dbReference type="SUPFAM" id="SSF81345">
    <property type="entry name" value="ABC transporter involved in vitamin B12 uptake, BtuC"/>
    <property type="match status" value="1"/>
</dbReference>
<evidence type="ECO:0000313" key="9">
    <source>
        <dbReference type="Proteomes" id="UP000460287"/>
    </source>
</evidence>
<evidence type="ECO:0000256" key="1">
    <source>
        <dbReference type="ARBA" id="ARBA00004141"/>
    </source>
</evidence>
<evidence type="ECO:0000256" key="3">
    <source>
        <dbReference type="ARBA" id="ARBA00022692"/>
    </source>
</evidence>
<feature type="transmembrane region" description="Helical" evidence="7">
    <location>
        <begin position="20"/>
        <end position="43"/>
    </location>
</feature>
<feature type="transmembrane region" description="Helical" evidence="7">
    <location>
        <begin position="184"/>
        <end position="201"/>
    </location>
</feature>
<dbReference type="EMBL" id="VULX01000009">
    <property type="protein sequence ID" value="MSR91272.1"/>
    <property type="molecule type" value="Genomic_DNA"/>
</dbReference>
<evidence type="ECO:0000256" key="6">
    <source>
        <dbReference type="RuleBase" id="RU003943"/>
    </source>
</evidence>
<sequence length="279" mass="31134">METIYNIMENILPFDFMSYAFMRNSILAIFLTSPVFALLGTMIVNKRMAFFSDAMGHSALTGIAVGVVFGFTNHSLSMIIFAIIFSVLLNFVKDRTTYGTDTIISVFASIAMSLGLAILAAKGTFNKYSSYLIGDILSITGDEIIYLFIVFILVIILWLFTYNKLNAESINRTLARSKGINGKLYDYMFSAFVAVIIMLSIRWIGVLLINSLIILPAASSRNIASNTRQYHFWSVMFSIIMGIAGLIISYYEKIPTGPMIVLLLGTTFMITFIIHALKK</sequence>
<name>A0A7X2MY79_9CLOT</name>
<feature type="transmembrane region" description="Helical" evidence="7">
    <location>
        <begin position="231"/>
        <end position="251"/>
    </location>
</feature>
<dbReference type="GO" id="GO:0055085">
    <property type="term" value="P:transmembrane transport"/>
    <property type="evidence" value="ECO:0007669"/>
    <property type="project" value="InterPro"/>
</dbReference>
<feature type="transmembrane region" description="Helical" evidence="7">
    <location>
        <begin position="144"/>
        <end position="163"/>
    </location>
</feature>
<dbReference type="PANTHER" id="PTHR30477:SF0">
    <property type="entry name" value="METAL TRANSPORT SYSTEM MEMBRANE PROTEIN TM_0125-RELATED"/>
    <property type="match status" value="1"/>
</dbReference>
<evidence type="ECO:0000313" key="8">
    <source>
        <dbReference type="EMBL" id="MSR91272.1"/>
    </source>
</evidence>
<dbReference type="InterPro" id="IPR037294">
    <property type="entry name" value="ABC_BtuC-like"/>
</dbReference>
<gene>
    <name evidence="8" type="ORF">FYJ33_07565</name>
</gene>
<accession>A0A7X2MY79</accession>
<comment type="subcellular location">
    <subcellularLocation>
        <location evidence="6">Cell membrane</location>
        <topology evidence="6">Multi-pass membrane protein</topology>
    </subcellularLocation>
    <subcellularLocation>
        <location evidence="1">Membrane</location>
        <topology evidence="1">Multi-pass membrane protein</topology>
    </subcellularLocation>
</comment>
<proteinExistence type="inferred from homology"/>
<comment type="similarity">
    <text evidence="2 6">Belongs to the ABC-3 integral membrane protein family.</text>
</comment>
<keyword evidence="9" id="KW-1185">Reference proteome</keyword>
<keyword evidence="5 7" id="KW-0472">Membrane</keyword>
<protein>
    <submittedName>
        <fullName evidence="8">Metal ABC transporter permease</fullName>
    </submittedName>
</protein>
<feature type="transmembrane region" description="Helical" evidence="7">
    <location>
        <begin position="257"/>
        <end position="277"/>
    </location>
</feature>
<feature type="transmembrane region" description="Helical" evidence="7">
    <location>
        <begin position="50"/>
        <end position="69"/>
    </location>
</feature>